<dbReference type="PANTHER" id="PTHR46696:SF1">
    <property type="entry name" value="CYTOCHROME P450 YJIB-RELATED"/>
    <property type="match status" value="1"/>
</dbReference>
<evidence type="ECO:0000256" key="1">
    <source>
        <dbReference type="ARBA" id="ARBA00001971"/>
    </source>
</evidence>
<dbReference type="SUPFAM" id="SSF48264">
    <property type="entry name" value="Cytochrome P450"/>
    <property type="match status" value="1"/>
</dbReference>
<organism evidence="9 10">
    <name type="scientific">Rhodococcus koreensis</name>
    <dbReference type="NCBI Taxonomy" id="99653"/>
    <lineage>
        <taxon>Bacteria</taxon>
        <taxon>Bacillati</taxon>
        <taxon>Actinomycetota</taxon>
        <taxon>Actinomycetes</taxon>
        <taxon>Mycobacteriales</taxon>
        <taxon>Nocardiaceae</taxon>
        <taxon>Rhodococcus</taxon>
    </lineage>
</organism>
<keyword evidence="4 8" id="KW-0479">Metal-binding</keyword>
<dbReference type="GO" id="GO:0005506">
    <property type="term" value="F:iron ion binding"/>
    <property type="evidence" value="ECO:0007669"/>
    <property type="project" value="InterPro"/>
</dbReference>
<dbReference type="EMBL" id="FNSV01000005">
    <property type="protein sequence ID" value="SED60644.1"/>
    <property type="molecule type" value="Genomic_DNA"/>
</dbReference>
<keyword evidence="5 8" id="KW-0560">Oxidoreductase</keyword>
<dbReference type="GO" id="GO:0020037">
    <property type="term" value="F:heme binding"/>
    <property type="evidence" value="ECO:0007669"/>
    <property type="project" value="InterPro"/>
</dbReference>
<proteinExistence type="inferred from homology"/>
<dbReference type="InterPro" id="IPR001128">
    <property type="entry name" value="Cyt_P450"/>
</dbReference>
<keyword evidence="10" id="KW-1185">Reference proteome</keyword>
<evidence type="ECO:0000313" key="9">
    <source>
        <dbReference type="EMBL" id="SED60644.1"/>
    </source>
</evidence>
<reference evidence="10" key="1">
    <citation type="submission" date="2016-10" db="EMBL/GenBank/DDBJ databases">
        <authorList>
            <person name="Varghese N."/>
            <person name="Submissions S."/>
        </authorList>
    </citation>
    <scope>NUCLEOTIDE SEQUENCE [LARGE SCALE GENOMIC DNA]</scope>
    <source>
        <strain evidence="10">DSM 44498</strain>
    </source>
</reference>
<dbReference type="CDD" id="cd11030">
    <property type="entry name" value="CYP105-like"/>
    <property type="match status" value="1"/>
</dbReference>
<dbReference type="InterPro" id="IPR017972">
    <property type="entry name" value="Cyt_P450_CS"/>
</dbReference>
<evidence type="ECO:0000256" key="5">
    <source>
        <dbReference type="ARBA" id="ARBA00023002"/>
    </source>
</evidence>
<evidence type="ECO:0000256" key="3">
    <source>
        <dbReference type="ARBA" id="ARBA00022617"/>
    </source>
</evidence>
<dbReference type="FunFam" id="1.10.630.10:FF:000018">
    <property type="entry name" value="Cytochrome P450 monooxygenase"/>
    <property type="match status" value="1"/>
</dbReference>
<accession>A0A1H5C2M5</accession>
<dbReference type="RefSeq" id="WP_072943231.1">
    <property type="nucleotide sequence ID" value="NZ_CP070609.1"/>
</dbReference>
<dbReference type="OrthoDB" id="3664945at2"/>
<protein>
    <submittedName>
        <fullName evidence="9">Cytochrome P450</fullName>
    </submittedName>
</protein>
<evidence type="ECO:0000256" key="6">
    <source>
        <dbReference type="ARBA" id="ARBA00023004"/>
    </source>
</evidence>
<keyword evidence="6 8" id="KW-0408">Iron</keyword>
<evidence type="ECO:0000256" key="7">
    <source>
        <dbReference type="ARBA" id="ARBA00023033"/>
    </source>
</evidence>
<dbReference type="InterPro" id="IPR036396">
    <property type="entry name" value="Cyt_P450_sf"/>
</dbReference>
<dbReference type="Proteomes" id="UP000183561">
    <property type="component" value="Unassembled WGS sequence"/>
</dbReference>
<dbReference type="Gene3D" id="1.10.630.10">
    <property type="entry name" value="Cytochrome P450"/>
    <property type="match status" value="1"/>
</dbReference>
<keyword evidence="3 8" id="KW-0349">Heme</keyword>
<name>A0A1H5C2M5_9NOCA</name>
<evidence type="ECO:0000256" key="2">
    <source>
        <dbReference type="ARBA" id="ARBA00010617"/>
    </source>
</evidence>
<dbReference type="PANTHER" id="PTHR46696">
    <property type="entry name" value="P450, PUTATIVE (EUROFUNG)-RELATED"/>
    <property type="match status" value="1"/>
</dbReference>
<dbReference type="PRINTS" id="PR00359">
    <property type="entry name" value="BP450"/>
</dbReference>
<dbReference type="GO" id="GO:0004497">
    <property type="term" value="F:monooxygenase activity"/>
    <property type="evidence" value="ECO:0007669"/>
    <property type="project" value="UniProtKB-KW"/>
</dbReference>
<dbReference type="InterPro" id="IPR002397">
    <property type="entry name" value="Cyt_P450_B"/>
</dbReference>
<gene>
    <name evidence="9" type="ORF">SAMN04490239_8964</name>
</gene>
<comment type="cofactor">
    <cofactor evidence="1">
        <name>heme</name>
        <dbReference type="ChEBI" id="CHEBI:30413"/>
    </cofactor>
</comment>
<dbReference type="PROSITE" id="PS00086">
    <property type="entry name" value="CYTOCHROME_P450"/>
    <property type="match status" value="1"/>
</dbReference>
<keyword evidence="7 8" id="KW-0503">Monooxygenase</keyword>
<dbReference type="AlphaFoldDB" id="A0A1H5C2M5"/>
<dbReference type="PRINTS" id="PR00385">
    <property type="entry name" value="P450"/>
</dbReference>
<dbReference type="GO" id="GO:0016705">
    <property type="term" value="F:oxidoreductase activity, acting on paired donors, with incorporation or reduction of molecular oxygen"/>
    <property type="evidence" value="ECO:0007669"/>
    <property type="project" value="InterPro"/>
</dbReference>
<evidence type="ECO:0000256" key="4">
    <source>
        <dbReference type="ARBA" id="ARBA00022723"/>
    </source>
</evidence>
<comment type="similarity">
    <text evidence="2 8">Belongs to the cytochrome P450 family.</text>
</comment>
<sequence length="410" mass="44978">MLDTTEATAFPMHRDVARCPFDPPATLAEWRREGALRRVRIWDGSEPWLVTRHEDIRAVLSHSAISADTDNPGYPHSSAAIRARRARAKTFFQMDGPAHDDPRRVLARDFTAKRMQALREHIQEIVDALITELLAGPKPVDLVEAFALPVPSLMICELLGVPYADHDVFQRLSKVFVAKASTPEQTTAAAEELIEFIAGLVDAKSVNPGDDVLSRLAVEQLVPGLMTREEVARMGLLLLTAGHETSANMIALGTAALLGRPDQVELLRTSGDPALLAGAVEELLRYLTIVHSGLRRVASEDMEIAGTLIRRGDGVVLSLDSGNRDALAFHDEGVSGPDALDITRQARHHLAFGFGVHQCLGQQLARVELQVVFGTLFRRIPTLALAEPLENVAFKDDMSIYGVHRLLVTW</sequence>
<evidence type="ECO:0000313" key="10">
    <source>
        <dbReference type="Proteomes" id="UP000183561"/>
    </source>
</evidence>
<dbReference type="Pfam" id="PF00067">
    <property type="entry name" value="p450"/>
    <property type="match status" value="1"/>
</dbReference>
<evidence type="ECO:0000256" key="8">
    <source>
        <dbReference type="RuleBase" id="RU000461"/>
    </source>
</evidence>